<dbReference type="EMBL" id="QSUG01000013">
    <property type="protein sequence ID" value="RGN21528.1"/>
    <property type="molecule type" value="Genomic_DNA"/>
</dbReference>
<protein>
    <submittedName>
        <fullName evidence="2">Uncharacterized protein</fullName>
    </submittedName>
</protein>
<evidence type="ECO:0000313" key="2">
    <source>
        <dbReference type="EMBL" id="RGN21528.1"/>
    </source>
</evidence>
<evidence type="ECO:0000256" key="1">
    <source>
        <dbReference type="SAM" id="MobiDB-lite"/>
    </source>
</evidence>
<dbReference type="AlphaFoldDB" id="A0A3E5AKW4"/>
<reference evidence="2 3" key="1">
    <citation type="submission" date="2018-08" db="EMBL/GenBank/DDBJ databases">
        <title>A genome reference for cultivated species of the human gut microbiota.</title>
        <authorList>
            <person name="Zou Y."/>
            <person name="Xue W."/>
            <person name="Luo G."/>
        </authorList>
    </citation>
    <scope>NUCLEOTIDE SEQUENCE [LARGE SCALE GENOMIC DNA]</scope>
    <source>
        <strain evidence="2 3">OM05-6AA</strain>
    </source>
</reference>
<proteinExistence type="predicted"/>
<name>A0A3E5AKW4_9FIRM</name>
<dbReference type="Proteomes" id="UP000260970">
    <property type="component" value="Unassembled WGS sequence"/>
</dbReference>
<sequence length="193" mass="22370">MEKITLHLKYKEPIHINGFVVENDTITFGSVEELNKYINGEAAYDILDDSVIKKDNELLLYAKDEKGNVIWEMKNQQKETQKNEIMTYGGFDYDVIDRWQDSIGTYVVGQLIADDGVWYTAKVTDITEQFHGEYEYEFGNDRPSHSDVEDIHLAHISEIDIDRHEAEFGADGSRTFPGLNDEETTQHVRRKCR</sequence>
<evidence type="ECO:0000313" key="3">
    <source>
        <dbReference type="Proteomes" id="UP000260970"/>
    </source>
</evidence>
<feature type="region of interest" description="Disordered" evidence="1">
    <location>
        <begin position="170"/>
        <end position="193"/>
    </location>
</feature>
<gene>
    <name evidence="2" type="ORF">DXB72_12020</name>
</gene>
<dbReference type="RefSeq" id="WP_117690775.1">
    <property type="nucleotide sequence ID" value="NZ_QSUE01000011.1"/>
</dbReference>
<comment type="caution">
    <text evidence="2">The sequence shown here is derived from an EMBL/GenBank/DDBJ whole genome shotgun (WGS) entry which is preliminary data.</text>
</comment>
<accession>A0A3E5AKW4</accession>
<organism evidence="2 3">
    <name type="scientific">Agathobacter rectalis</name>
    <dbReference type="NCBI Taxonomy" id="39491"/>
    <lineage>
        <taxon>Bacteria</taxon>
        <taxon>Bacillati</taxon>
        <taxon>Bacillota</taxon>
        <taxon>Clostridia</taxon>
        <taxon>Lachnospirales</taxon>
        <taxon>Lachnospiraceae</taxon>
        <taxon>Agathobacter</taxon>
    </lineage>
</organism>